<sequence>MPRIEKQASLEKQIEDVKKNIVQEMEPQKKSRKPWFTCLMIFFVVFLICIGYLAWVVASTGLVFIPIFTRFAYTQPAPLREVTPGVPVETVLREQMTTSFLQRFREGGRLLPSPNQMLEVSVSEASLTATLRSKLEESPLEGLDISALQVVLEPDLGVEVFIPVEESDLQTAVILFFDVIVKDGAIAVIPKDVFVGSAHLPSFLVNMFLTSLLEQRLAQLNKIVVGYTKISSIDIFSGELLIKGTLSVEWQRPL</sequence>
<accession>A0A0G0Q400</accession>
<keyword evidence="1" id="KW-0472">Membrane</keyword>
<evidence type="ECO:0000313" key="3">
    <source>
        <dbReference type="Proteomes" id="UP000033935"/>
    </source>
</evidence>
<feature type="transmembrane region" description="Helical" evidence="1">
    <location>
        <begin position="35"/>
        <end position="68"/>
    </location>
</feature>
<evidence type="ECO:0000256" key="1">
    <source>
        <dbReference type="SAM" id="Phobius"/>
    </source>
</evidence>
<dbReference type="AlphaFoldDB" id="A0A0G0Q400"/>
<keyword evidence="1" id="KW-0812">Transmembrane</keyword>
<proteinExistence type="predicted"/>
<organism evidence="2 3">
    <name type="scientific">Candidatus Uhrbacteria bacterium GW2011_GWF2_39_13</name>
    <dbReference type="NCBI Taxonomy" id="1618995"/>
    <lineage>
        <taxon>Bacteria</taxon>
        <taxon>Candidatus Uhriibacteriota</taxon>
    </lineage>
</organism>
<comment type="caution">
    <text evidence="2">The sequence shown here is derived from an EMBL/GenBank/DDBJ whole genome shotgun (WGS) entry which is preliminary data.</text>
</comment>
<name>A0A0G0Q400_9BACT</name>
<protein>
    <submittedName>
        <fullName evidence="2">Uncharacterized protein</fullName>
    </submittedName>
</protein>
<keyword evidence="1" id="KW-1133">Transmembrane helix</keyword>
<dbReference type="EMBL" id="LBWG01000001">
    <property type="protein sequence ID" value="KKR05125.1"/>
    <property type="molecule type" value="Genomic_DNA"/>
</dbReference>
<reference evidence="2 3" key="1">
    <citation type="journal article" date="2015" name="Nature">
        <title>rRNA introns, odd ribosomes, and small enigmatic genomes across a large radiation of phyla.</title>
        <authorList>
            <person name="Brown C.T."/>
            <person name="Hug L.A."/>
            <person name="Thomas B.C."/>
            <person name="Sharon I."/>
            <person name="Castelle C.J."/>
            <person name="Singh A."/>
            <person name="Wilkins M.J."/>
            <person name="Williams K.H."/>
            <person name="Banfield J.F."/>
        </authorList>
    </citation>
    <scope>NUCLEOTIDE SEQUENCE [LARGE SCALE GENOMIC DNA]</scope>
</reference>
<gene>
    <name evidence="2" type="ORF">UT30_C0001G0084</name>
</gene>
<evidence type="ECO:0000313" key="2">
    <source>
        <dbReference type="EMBL" id="KKR05125.1"/>
    </source>
</evidence>
<dbReference type="Proteomes" id="UP000033935">
    <property type="component" value="Unassembled WGS sequence"/>
</dbReference>